<feature type="compositionally biased region" description="Low complexity" evidence="5">
    <location>
        <begin position="190"/>
        <end position="204"/>
    </location>
</feature>
<dbReference type="Pfam" id="PF05266">
    <property type="entry name" value="DUF724"/>
    <property type="match status" value="1"/>
</dbReference>
<dbReference type="AlphaFoldDB" id="A0A8T2G004"/>
<dbReference type="GO" id="GO:0005739">
    <property type="term" value="C:mitochondrion"/>
    <property type="evidence" value="ECO:0007669"/>
    <property type="project" value="TreeGrafter"/>
</dbReference>
<dbReference type="InterPro" id="IPR007930">
    <property type="entry name" value="DUF724"/>
</dbReference>
<feature type="compositionally biased region" description="Low complexity" evidence="5">
    <location>
        <begin position="169"/>
        <end position="180"/>
    </location>
</feature>
<dbReference type="SMR" id="A0A8T2G004"/>
<dbReference type="PANTHER" id="PTHR11252">
    <property type="entry name" value="POLYRIBONUCLEOTIDE NUCLEOTIDYLTRANSFERASE"/>
    <property type="match status" value="1"/>
</dbReference>
<gene>
    <name evidence="7" type="ORF">ISN45_At02g042640</name>
</gene>
<feature type="region of interest" description="Disordered" evidence="5">
    <location>
        <begin position="169"/>
        <end position="274"/>
    </location>
</feature>
<evidence type="ECO:0000259" key="6">
    <source>
        <dbReference type="Pfam" id="PF01138"/>
    </source>
</evidence>
<dbReference type="PANTHER" id="PTHR11252:SF0">
    <property type="entry name" value="POLYRIBONUCLEOTIDE NUCLEOTIDYLTRANSFERASE 1, MITOCHONDRIAL"/>
    <property type="match status" value="1"/>
</dbReference>
<dbReference type="GO" id="GO:0005829">
    <property type="term" value="C:cytosol"/>
    <property type="evidence" value="ECO:0007669"/>
    <property type="project" value="TreeGrafter"/>
</dbReference>
<dbReference type="GO" id="GO:0003723">
    <property type="term" value="F:RNA binding"/>
    <property type="evidence" value="ECO:0007669"/>
    <property type="project" value="UniProtKB-KW"/>
</dbReference>
<keyword evidence="4" id="KW-0175">Coiled coil</keyword>
<evidence type="ECO:0000313" key="8">
    <source>
        <dbReference type="Proteomes" id="UP000694240"/>
    </source>
</evidence>
<dbReference type="GO" id="GO:0000965">
    <property type="term" value="P:mitochondrial RNA 3'-end processing"/>
    <property type="evidence" value="ECO:0007669"/>
    <property type="project" value="TreeGrafter"/>
</dbReference>
<dbReference type="GO" id="GO:0000958">
    <property type="term" value="P:mitochondrial mRNA catabolic process"/>
    <property type="evidence" value="ECO:0007669"/>
    <property type="project" value="TreeGrafter"/>
</dbReference>
<evidence type="ECO:0000256" key="1">
    <source>
        <dbReference type="ARBA" id="ARBA00022448"/>
    </source>
</evidence>
<dbReference type="SUPFAM" id="SSF54211">
    <property type="entry name" value="Ribosomal protein S5 domain 2-like"/>
    <property type="match status" value="1"/>
</dbReference>
<evidence type="ECO:0000313" key="7">
    <source>
        <dbReference type="EMBL" id="KAG7640023.1"/>
    </source>
</evidence>
<feature type="domain" description="Exoribonuclease phosphorolytic" evidence="6">
    <location>
        <begin position="29"/>
        <end position="105"/>
    </location>
</feature>
<feature type="coiled-coil region" evidence="4">
    <location>
        <begin position="395"/>
        <end position="450"/>
    </location>
</feature>
<dbReference type="GO" id="GO:0004654">
    <property type="term" value="F:polyribonucleotide nucleotidyltransferase activity"/>
    <property type="evidence" value="ECO:0007669"/>
    <property type="project" value="InterPro"/>
</dbReference>
<feature type="compositionally biased region" description="Basic and acidic residues" evidence="5">
    <location>
        <begin position="229"/>
        <end position="250"/>
    </location>
</feature>
<evidence type="ECO:0000256" key="5">
    <source>
        <dbReference type="SAM" id="MobiDB-lite"/>
    </source>
</evidence>
<dbReference type="Gene3D" id="3.30.230.70">
    <property type="entry name" value="GHMP Kinase, N-terminal domain"/>
    <property type="match status" value="1"/>
</dbReference>
<dbReference type="InterPro" id="IPR001247">
    <property type="entry name" value="ExoRNase_PH_dom1"/>
</dbReference>
<dbReference type="InterPro" id="IPR012162">
    <property type="entry name" value="PNPase"/>
</dbReference>
<evidence type="ECO:0000256" key="2">
    <source>
        <dbReference type="ARBA" id="ARBA00022604"/>
    </source>
</evidence>
<name>A0A8T2G004_9BRAS</name>
<accession>A0A8T2G004</accession>
<dbReference type="Proteomes" id="UP000694240">
    <property type="component" value="Chromosome 2"/>
</dbReference>
<proteinExistence type="predicted"/>
<protein>
    <recommendedName>
        <fullName evidence="6">Exoribonuclease phosphorolytic domain-containing protein</fullName>
    </recommendedName>
</protein>
<dbReference type="InterPro" id="IPR027408">
    <property type="entry name" value="PNPase/RNase_PH_dom_sf"/>
</dbReference>
<organism evidence="7 8">
    <name type="scientific">Arabidopsis thaliana x Arabidopsis arenosa</name>
    <dbReference type="NCBI Taxonomy" id="1240361"/>
    <lineage>
        <taxon>Eukaryota</taxon>
        <taxon>Viridiplantae</taxon>
        <taxon>Streptophyta</taxon>
        <taxon>Embryophyta</taxon>
        <taxon>Tracheophyta</taxon>
        <taxon>Spermatophyta</taxon>
        <taxon>Magnoliopsida</taxon>
        <taxon>eudicotyledons</taxon>
        <taxon>Gunneridae</taxon>
        <taxon>Pentapetalae</taxon>
        <taxon>rosids</taxon>
        <taxon>malvids</taxon>
        <taxon>Brassicales</taxon>
        <taxon>Brassicaceae</taxon>
        <taxon>Camelineae</taxon>
        <taxon>Arabidopsis</taxon>
    </lineage>
</organism>
<dbReference type="Pfam" id="PF01138">
    <property type="entry name" value="RNase_PH"/>
    <property type="match status" value="1"/>
</dbReference>
<evidence type="ECO:0000256" key="4">
    <source>
        <dbReference type="SAM" id="Coils"/>
    </source>
</evidence>
<comment type="caution">
    <text evidence="7">The sequence shown here is derived from an EMBL/GenBank/DDBJ whole genome shotgun (WGS) entry which is preliminary data.</text>
</comment>
<dbReference type="InterPro" id="IPR020568">
    <property type="entry name" value="Ribosomal_Su5_D2-typ_SF"/>
</dbReference>
<keyword evidence="8" id="KW-1185">Reference proteome</keyword>
<sequence length="469" mass="52403">MIPMTLTPSAMGLWLVPNHVSVKIPFGNREILVETGLMGRQASSAVTVTDGETIVFTSVCLADVPSEPSDFLPLYVHYQERFSAVGRTSGGFFKREGRTKDHEVTFLCLPAASYITGQEELKACLNDWKSNGLVVSGLVRDQREKLIQEVSSTFSGKLNILSPLAQGSGNNMGGSVMNGNTPPSLDSNESVSPVTSSPVITSTPLEHTEAGTKGKTVPKKTLQPMEMNQLERSEDNSRKRKRGELEHNSDLNETVLPSDWTPDPVKNFAADDDDEETKAKDATMVLPFVKKSPVWKIYESMEVFKRVPQSPHFSPLFEAKEDFREGFALGMMVTFSGVLEKVEDLKTDVPIRQLNSLKDSFTELEKHGFTVTAPLSRIAKLLALKDRQLKILEELKVFDKEMKDESSKKHKAEQEFGEMERKILEVKNKVLELQKQEAALEKQKDATYEKICKMESRARDLGVELEDVE</sequence>
<keyword evidence="2" id="KW-0341">Growth regulation</keyword>
<dbReference type="GO" id="GO:0009570">
    <property type="term" value="C:chloroplast stroma"/>
    <property type="evidence" value="ECO:0007669"/>
    <property type="project" value="TreeGrafter"/>
</dbReference>
<keyword evidence="3" id="KW-0694">RNA-binding</keyword>
<dbReference type="GO" id="GO:0000175">
    <property type="term" value="F:3'-5'-RNA exonuclease activity"/>
    <property type="evidence" value="ECO:0007669"/>
    <property type="project" value="TreeGrafter"/>
</dbReference>
<reference evidence="7 8" key="1">
    <citation type="submission" date="2020-12" db="EMBL/GenBank/DDBJ databases">
        <title>Concerted genomic and epigenomic changes stabilize Arabidopsis allopolyploids.</title>
        <authorList>
            <person name="Chen Z."/>
        </authorList>
    </citation>
    <scope>NUCLEOTIDE SEQUENCE [LARGE SCALE GENOMIC DNA]</scope>
    <source>
        <strain evidence="7">Allo738</strain>
        <tissue evidence="7">Leaf</tissue>
    </source>
</reference>
<dbReference type="EMBL" id="JAEFBK010000002">
    <property type="protein sequence ID" value="KAG7640023.1"/>
    <property type="molecule type" value="Genomic_DNA"/>
</dbReference>
<keyword evidence="1" id="KW-0813">Transport</keyword>
<evidence type="ECO:0000256" key="3">
    <source>
        <dbReference type="ARBA" id="ARBA00022884"/>
    </source>
</evidence>